<accession>A0ACC0T5J8</accession>
<evidence type="ECO:0000313" key="2">
    <source>
        <dbReference type="Proteomes" id="UP000006729"/>
    </source>
</evidence>
<protein>
    <submittedName>
        <fullName evidence="1">Uncharacterized protein</fullName>
    </submittedName>
</protein>
<reference evidence="1 2" key="1">
    <citation type="journal article" date="2006" name="Science">
        <title>The genome of black cottonwood, Populus trichocarpa (Torr. &amp; Gray).</title>
        <authorList>
            <person name="Tuskan G.A."/>
            <person name="Difazio S."/>
            <person name="Jansson S."/>
            <person name="Bohlmann J."/>
            <person name="Grigoriev I."/>
            <person name="Hellsten U."/>
            <person name="Putnam N."/>
            <person name="Ralph S."/>
            <person name="Rombauts S."/>
            <person name="Salamov A."/>
            <person name="Schein J."/>
            <person name="Sterck L."/>
            <person name="Aerts A."/>
            <person name="Bhalerao R.R."/>
            <person name="Bhalerao R.P."/>
            <person name="Blaudez D."/>
            <person name="Boerjan W."/>
            <person name="Brun A."/>
            <person name="Brunner A."/>
            <person name="Busov V."/>
            <person name="Campbell M."/>
            <person name="Carlson J."/>
            <person name="Chalot M."/>
            <person name="Chapman J."/>
            <person name="Chen G.L."/>
            <person name="Cooper D."/>
            <person name="Coutinho P.M."/>
            <person name="Couturier J."/>
            <person name="Covert S."/>
            <person name="Cronk Q."/>
            <person name="Cunningham R."/>
            <person name="Davis J."/>
            <person name="Degroeve S."/>
            <person name="Dejardin A."/>
            <person name="Depamphilis C."/>
            <person name="Detter J."/>
            <person name="Dirks B."/>
            <person name="Dubchak I."/>
            <person name="Duplessis S."/>
            <person name="Ehlting J."/>
            <person name="Ellis B."/>
            <person name="Gendler K."/>
            <person name="Goodstein D."/>
            <person name="Gribskov M."/>
            <person name="Grimwood J."/>
            <person name="Groover A."/>
            <person name="Gunter L."/>
            <person name="Hamberger B."/>
            <person name="Heinze B."/>
            <person name="Helariutta Y."/>
            <person name="Henrissat B."/>
            <person name="Holligan D."/>
            <person name="Holt R."/>
            <person name="Huang W."/>
            <person name="Islam-Faridi N."/>
            <person name="Jones S."/>
            <person name="Jones-Rhoades M."/>
            <person name="Jorgensen R."/>
            <person name="Joshi C."/>
            <person name="Kangasjarvi J."/>
            <person name="Karlsson J."/>
            <person name="Kelleher C."/>
            <person name="Kirkpatrick R."/>
            <person name="Kirst M."/>
            <person name="Kohler A."/>
            <person name="Kalluri U."/>
            <person name="Larimer F."/>
            <person name="Leebens-Mack J."/>
            <person name="Leple J.C."/>
            <person name="Locascio P."/>
            <person name="Lou Y."/>
            <person name="Lucas S."/>
            <person name="Martin F."/>
            <person name="Montanini B."/>
            <person name="Napoli C."/>
            <person name="Nelson D.R."/>
            <person name="Nelson C."/>
            <person name="Nieminen K."/>
            <person name="Nilsson O."/>
            <person name="Pereda V."/>
            <person name="Peter G."/>
            <person name="Philippe R."/>
            <person name="Pilate G."/>
            <person name="Poliakov A."/>
            <person name="Razumovskaya J."/>
            <person name="Richardson P."/>
            <person name="Rinaldi C."/>
            <person name="Ritland K."/>
            <person name="Rouze P."/>
            <person name="Ryaboy D."/>
            <person name="Schmutz J."/>
            <person name="Schrader J."/>
            <person name="Segerman B."/>
            <person name="Shin H."/>
            <person name="Siddiqui A."/>
            <person name="Sterky F."/>
            <person name="Terry A."/>
            <person name="Tsai C.J."/>
            <person name="Uberbacher E."/>
            <person name="Unneberg P."/>
            <person name="Vahala J."/>
            <person name="Wall K."/>
            <person name="Wessler S."/>
            <person name="Yang G."/>
            <person name="Yin T."/>
            <person name="Douglas C."/>
            <person name="Marra M."/>
            <person name="Sandberg G."/>
            <person name="Van de Peer Y."/>
            <person name="Rokhsar D."/>
        </authorList>
    </citation>
    <scope>NUCLEOTIDE SEQUENCE [LARGE SCALE GENOMIC DNA]</scope>
    <source>
        <strain evidence="2">cv. Nisqually</strain>
    </source>
</reference>
<dbReference type="EMBL" id="CM009293">
    <property type="protein sequence ID" value="KAI9396837.1"/>
    <property type="molecule type" value="Genomic_DNA"/>
</dbReference>
<comment type="caution">
    <text evidence="1">The sequence shown here is derived from an EMBL/GenBank/DDBJ whole genome shotgun (WGS) entry which is preliminary data.</text>
</comment>
<organism evidence="1 2">
    <name type="scientific">Populus trichocarpa</name>
    <name type="common">Western balsam poplar</name>
    <name type="synonym">Populus balsamifera subsp. trichocarpa</name>
    <dbReference type="NCBI Taxonomy" id="3694"/>
    <lineage>
        <taxon>Eukaryota</taxon>
        <taxon>Viridiplantae</taxon>
        <taxon>Streptophyta</taxon>
        <taxon>Embryophyta</taxon>
        <taxon>Tracheophyta</taxon>
        <taxon>Spermatophyta</taxon>
        <taxon>Magnoliopsida</taxon>
        <taxon>eudicotyledons</taxon>
        <taxon>Gunneridae</taxon>
        <taxon>Pentapetalae</taxon>
        <taxon>rosids</taxon>
        <taxon>fabids</taxon>
        <taxon>Malpighiales</taxon>
        <taxon>Salicaceae</taxon>
        <taxon>Saliceae</taxon>
        <taxon>Populus</taxon>
    </lineage>
</organism>
<gene>
    <name evidence="1" type="ORF">POPTR_004G170392v4</name>
</gene>
<evidence type="ECO:0000313" key="1">
    <source>
        <dbReference type="EMBL" id="KAI9396837.1"/>
    </source>
</evidence>
<proteinExistence type="predicted"/>
<sequence>MVLSHDEMVKLRSEDNSCKSLIWISSLQSHIINSSRDAQHCSPLGRAPNLHPQISNFFKEHFNSRKSPGIEINSSHQDISNSTRAVQCCMLGMDTSFGQLRILKI</sequence>
<name>A0ACC0T5J8_POPTR</name>
<dbReference type="Proteomes" id="UP000006729">
    <property type="component" value="Chromosome 4"/>
</dbReference>
<keyword evidence="2" id="KW-1185">Reference proteome</keyword>